<dbReference type="Proteomes" id="UP000199532">
    <property type="component" value="Unassembled WGS sequence"/>
</dbReference>
<evidence type="ECO:0008006" key="3">
    <source>
        <dbReference type="Google" id="ProtNLM"/>
    </source>
</evidence>
<gene>
    <name evidence="1" type="ORF">SAMN04487995_4598</name>
</gene>
<dbReference type="OrthoDB" id="937857at2"/>
<protein>
    <recommendedName>
        <fullName evidence="3">CobQ/CobB/MinD/ParA nucleotide binding domain-containing protein</fullName>
    </recommendedName>
</protein>
<dbReference type="RefSeq" id="WP_090338581.1">
    <property type="nucleotide sequence ID" value="NZ_FNXY01000007.1"/>
</dbReference>
<dbReference type="STRING" id="408657.SAMN04487995_4598"/>
<evidence type="ECO:0000313" key="1">
    <source>
        <dbReference type="EMBL" id="SEJ41880.1"/>
    </source>
</evidence>
<keyword evidence="2" id="KW-1185">Reference proteome</keyword>
<name>A0A1H6YX90_9BACT</name>
<accession>A0A1H6YX90</accession>
<dbReference type="EMBL" id="FNXY01000007">
    <property type="protein sequence ID" value="SEJ41880.1"/>
    <property type="molecule type" value="Genomic_DNA"/>
</dbReference>
<reference evidence="1 2" key="1">
    <citation type="submission" date="2016-10" db="EMBL/GenBank/DDBJ databases">
        <authorList>
            <person name="de Groot N.N."/>
        </authorList>
    </citation>
    <scope>NUCLEOTIDE SEQUENCE [LARGE SCALE GENOMIC DNA]</scope>
    <source>
        <strain evidence="1 2">DSM 19938</strain>
    </source>
</reference>
<organism evidence="1 2">
    <name type="scientific">Dyadobacter koreensis</name>
    <dbReference type="NCBI Taxonomy" id="408657"/>
    <lineage>
        <taxon>Bacteria</taxon>
        <taxon>Pseudomonadati</taxon>
        <taxon>Bacteroidota</taxon>
        <taxon>Cytophagia</taxon>
        <taxon>Cytophagales</taxon>
        <taxon>Spirosomataceae</taxon>
        <taxon>Dyadobacter</taxon>
    </lineage>
</organism>
<evidence type="ECO:0000313" key="2">
    <source>
        <dbReference type="Proteomes" id="UP000199532"/>
    </source>
</evidence>
<proteinExistence type="predicted"/>
<dbReference type="AlphaFoldDB" id="A0A1H6YX90"/>
<sequence>MKKTSEKRVIAIVAQAKGGSGKSFFTYCQSLSVPEENSLFVDADSSTQTSSRQLKHLGQDRLETISLLDNRDVLVRDTFLGYMESLVESNFEKFYMDLGAPESEQIPALIHRDIPFREFCDELGFEVIFNIIIGGGGAYKASVDYLQKMVHVTDGKFKIIVRANLKTFNQFPDLLAELEGNCKHMNLTFKVFGAFESGTLLGGLIEDGCRKGYSLTDYSPGARIRLKKELKENFKNG</sequence>